<gene>
    <name evidence="2" type="ORF">BC962_2348</name>
</gene>
<evidence type="ECO:0000313" key="2">
    <source>
        <dbReference type="EMBL" id="RKS50577.1"/>
    </source>
</evidence>
<dbReference type="OrthoDB" id="199095at2"/>
<dbReference type="RefSeq" id="WP_121346180.1">
    <property type="nucleotide sequence ID" value="NZ_RBLG01000003.1"/>
</dbReference>
<dbReference type="GO" id="GO:0016758">
    <property type="term" value="F:hexosyltransferase activity"/>
    <property type="evidence" value="ECO:0007669"/>
    <property type="project" value="UniProtKB-ARBA"/>
</dbReference>
<evidence type="ECO:0000259" key="1">
    <source>
        <dbReference type="Pfam" id="PF00535"/>
    </source>
</evidence>
<dbReference type="Proteomes" id="UP000276282">
    <property type="component" value="Unassembled WGS sequence"/>
</dbReference>
<sequence length="316" mass="37273">MNFNQFKTEFQKSNVYHYKSRIPNKVLLSVIVQTFNHEKYLRRCLDSILFQRTDFEFEILIGEDDSTDNTRDICIEYANRYPDKIRLFLHDSENKIPVLDNPTGNFNAFYNLFSATGDYIAFCEGDDAWTDKFKLQKQVDFLAIHTEYSFSYHSFKTIDENSLSALSAEENNQPTFNINSYDLKTNKYHPLLLTICFSNVFQQIPEEMINVINVDTFIISLLGNHGDGKFLDSIEPSLYRKHLGGIWSHRNKEKKYLSKVVTYQKLMDYYNRIDEGFIADFYRSKLRSTYKSMILLELKNVKPINVIKYLSRLRSL</sequence>
<dbReference type="PANTHER" id="PTHR22916:SF3">
    <property type="entry name" value="UDP-GLCNAC:BETAGAL BETA-1,3-N-ACETYLGLUCOSAMINYLTRANSFERASE-LIKE PROTEIN 1"/>
    <property type="match status" value="1"/>
</dbReference>
<organism evidence="2 3">
    <name type="scientific">Gillisia mitskevichiae</name>
    <dbReference type="NCBI Taxonomy" id="270921"/>
    <lineage>
        <taxon>Bacteria</taxon>
        <taxon>Pseudomonadati</taxon>
        <taxon>Bacteroidota</taxon>
        <taxon>Flavobacteriia</taxon>
        <taxon>Flavobacteriales</taxon>
        <taxon>Flavobacteriaceae</taxon>
        <taxon>Gillisia</taxon>
    </lineage>
</organism>
<accession>A0A495PK81</accession>
<name>A0A495PK81_9FLAO</name>
<dbReference type="InterPro" id="IPR001173">
    <property type="entry name" value="Glyco_trans_2-like"/>
</dbReference>
<feature type="domain" description="Glycosyltransferase 2-like" evidence="1">
    <location>
        <begin position="29"/>
        <end position="169"/>
    </location>
</feature>
<dbReference type="Gene3D" id="3.90.550.10">
    <property type="entry name" value="Spore Coat Polysaccharide Biosynthesis Protein SpsA, Chain A"/>
    <property type="match status" value="1"/>
</dbReference>
<dbReference type="Pfam" id="PF00535">
    <property type="entry name" value="Glycos_transf_2"/>
    <property type="match status" value="1"/>
</dbReference>
<comment type="caution">
    <text evidence="2">The sequence shown here is derived from an EMBL/GenBank/DDBJ whole genome shotgun (WGS) entry which is preliminary data.</text>
</comment>
<dbReference type="AlphaFoldDB" id="A0A495PK81"/>
<protein>
    <submittedName>
        <fullName evidence="2">Glycosyltransferase involved in cell wall biosynthesis</fullName>
    </submittedName>
</protein>
<keyword evidence="2" id="KW-0808">Transferase</keyword>
<evidence type="ECO:0000313" key="3">
    <source>
        <dbReference type="Proteomes" id="UP000276282"/>
    </source>
</evidence>
<keyword evidence="3" id="KW-1185">Reference proteome</keyword>
<reference evidence="2 3" key="1">
    <citation type="submission" date="2018-10" db="EMBL/GenBank/DDBJ databases">
        <title>Genomic Encyclopedia of Archaeal and Bacterial Type Strains, Phase II (KMG-II): from individual species to whole genera.</title>
        <authorList>
            <person name="Goeker M."/>
        </authorList>
    </citation>
    <scope>NUCLEOTIDE SEQUENCE [LARGE SCALE GENOMIC DNA]</scope>
    <source>
        <strain evidence="2 3">DSM 19839</strain>
    </source>
</reference>
<dbReference type="PANTHER" id="PTHR22916">
    <property type="entry name" value="GLYCOSYLTRANSFERASE"/>
    <property type="match status" value="1"/>
</dbReference>
<proteinExistence type="predicted"/>
<dbReference type="SUPFAM" id="SSF53448">
    <property type="entry name" value="Nucleotide-diphospho-sugar transferases"/>
    <property type="match status" value="1"/>
</dbReference>
<dbReference type="InterPro" id="IPR029044">
    <property type="entry name" value="Nucleotide-diphossugar_trans"/>
</dbReference>
<dbReference type="EMBL" id="RBLG01000003">
    <property type="protein sequence ID" value="RKS50577.1"/>
    <property type="molecule type" value="Genomic_DNA"/>
</dbReference>